<protein>
    <submittedName>
        <fullName evidence="2">Uncharacterized protein</fullName>
    </submittedName>
</protein>
<evidence type="ECO:0000313" key="2">
    <source>
        <dbReference type="EMBL" id="KAG5384226.1"/>
    </source>
</evidence>
<keyword evidence="3" id="KW-1185">Reference proteome</keyword>
<organism evidence="2 3">
    <name type="scientific">Brassica rapa subsp. trilocularis</name>
    <dbReference type="NCBI Taxonomy" id="1813537"/>
    <lineage>
        <taxon>Eukaryota</taxon>
        <taxon>Viridiplantae</taxon>
        <taxon>Streptophyta</taxon>
        <taxon>Embryophyta</taxon>
        <taxon>Tracheophyta</taxon>
        <taxon>Spermatophyta</taxon>
        <taxon>Magnoliopsida</taxon>
        <taxon>eudicotyledons</taxon>
        <taxon>Gunneridae</taxon>
        <taxon>Pentapetalae</taxon>
        <taxon>rosids</taxon>
        <taxon>malvids</taxon>
        <taxon>Brassicales</taxon>
        <taxon>Brassicaceae</taxon>
        <taxon>Brassiceae</taxon>
        <taxon>Brassica</taxon>
    </lineage>
</organism>
<evidence type="ECO:0000256" key="1">
    <source>
        <dbReference type="SAM" id="MobiDB-lite"/>
    </source>
</evidence>
<dbReference type="EMBL" id="JADBGQ010000008">
    <property type="protein sequence ID" value="KAG5384226.1"/>
    <property type="molecule type" value="Genomic_DNA"/>
</dbReference>
<accession>A0ABQ7LCC2</accession>
<dbReference type="Proteomes" id="UP000823674">
    <property type="component" value="Chromosome A09"/>
</dbReference>
<gene>
    <name evidence="2" type="primary">A09g507720.1_BraROA</name>
    <name evidence="2" type="ORF">IGI04_035696</name>
</gene>
<sequence>MDFGYWDLRCRIGVPVCDLRYLVVEATGKSTTLAFQKPVGDTCTHQGSSLSWIILLDPVKQRSTSPGRALPGLGTSSKPNTAFGDKNGQFASAWRRILTKRATSSRRFQPLSI</sequence>
<evidence type="ECO:0000313" key="3">
    <source>
        <dbReference type="Proteomes" id="UP000823674"/>
    </source>
</evidence>
<proteinExistence type="predicted"/>
<name>A0ABQ7LCC2_BRACM</name>
<reference evidence="2 3" key="1">
    <citation type="submission" date="2021-03" db="EMBL/GenBank/DDBJ databases">
        <authorList>
            <person name="King G.J."/>
            <person name="Bancroft I."/>
            <person name="Baten A."/>
            <person name="Bloomfield J."/>
            <person name="Borpatragohain P."/>
            <person name="He Z."/>
            <person name="Irish N."/>
            <person name="Irwin J."/>
            <person name="Liu K."/>
            <person name="Mauleon R.P."/>
            <person name="Moore J."/>
            <person name="Morris R."/>
            <person name="Ostergaard L."/>
            <person name="Wang B."/>
            <person name="Wells R."/>
        </authorList>
    </citation>
    <scope>NUCLEOTIDE SEQUENCE [LARGE SCALE GENOMIC DNA]</scope>
    <source>
        <strain evidence="2">R-o-18</strain>
        <tissue evidence="2">Leaf</tissue>
    </source>
</reference>
<feature type="region of interest" description="Disordered" evidence="1">
    <location>
        <begin position="65"/>
        <end position="87"/>
    </location>
</feature>
<comment type="caution">
    <text evidence="2">The sequence shown here is derived from an EMBL/GenBank/DDBJ whole genome shotgun (WGS) entry which is preliminary data.</text>
</comment>